<feature type="repeat" description="WD" evidence="1">
    <location>
        <begin position="65"/>
        <end position="99"/>
    </location>
</feature>
<feature type="compositionally biased region" description="Polar residues" evidence="2">
    <location>
        <begin position="405"/>
        <end position="417"/>
    </location>
</feature>
<comment type="caution">
    <text evidence="3">The sequence shown here is derived from an EMBL/GenBank/DDBJ whole genome shotgun (WGS) entry which is preliminary data.</text>
</comment>
<dbReference type="InterPro" id="IPR042411">
    <property type="entry name" value="WDR27"/>
</dbReference>
<dbReference type="PANTHER" id="PTHR44525:SF1">
    <property type="entry name" value="WD REPEAT-CONTAINING PROTEIN 27"/>
    <property type="match status" value="1"/>
</dbReference>
<feature type="repeat" description="WD" evidence="1">
    <location>
        <begin position="537"/>
        <end position="578"/>
    </location>
</feature>
<evidence type="ECO:0008006" key="5">
    <source>
        <dbReference type="Google" id="ProtNLM"/>
    </source>
</evidence>
<proteinExistence type="predicted"/>
<dbReference type="STRING" id="400727.A0A2T7P118"/>
<organism evidence="3 4">
    <name type="scientific">Pomacea canaliculata</name>
    <name type="common">Golden apple snail</name>
    <dbReference type="NCBI Taxonomy" id="400727"/>
    <lineage>
        <taxon>Eukaryota</taxon>
        <taxon>Metazoa</taxon>
        <taxon>Spiralia</taxon>
        <taxon>Lophotrochozoa</taxon>
        <taxon>Mollusca</taxon>
        <taxon>Gastropoda</taxon>
        <taxon>Caenogastropoda</taxon>
        <taxon>Architaenioglossa</taxon>
        <taxon>Ampullarioidea</taxon>
        <taxon>Ampullariidae</taxon>
        <taxon>Pomacea</taxon>
    </lineage>
</organism>
<dbReference type="OrthoDB" id="20669at2759"/>
<feature type="compositionally biased region" description="Polar residues" evidence="2">
    <location>
        <begin position="273"/>
        <end position="290"/>
    </location>
</feature>
<feature type="region of interest" description="Disordered" evidence="2">
    <location>
        <begin position="399"/>
        <end position="433"/>
    </location>
</feature>
<feature type="region of interest" description="Disordered" evidence="2">
    <location>
        <begin position="256"/>
        <end position="290"/>
    </location>
</feature>
<accession>A0A2T7P118</accession>
<dbReference type="Pfam" id="PF00400">
    <property type="entry name" value="WD40"/>
    <property type="match status" value="4"/>
</dbReference>
<evidence type="ECO:0000313" key="3">
    <source>
        <dbReference type="EMBL" id="PVD27117.1"/>
    </source>
</evidence>
<dbReference type="SUPFAM" id="SSF50978">
    <property type="entry name" value="WD40 repeat-like"/>
    <property type="match status" value="2"/>
</dbReference>
<dbReference type="AlphaFoldDB" id="A0A2T7P118"/>
<dbReference type="InterPro" id="IPR015943">
    <property type="entry name" value="WD40/YVTN_repeat-like_dom_sf"/>
</dbReference>
<dbReference type="SMART" id="SM00320">
    <property type="entry name" value="WD40"/>
    <property type="match status" value="9"/>
</dbReference>
<dbReference type="PANTHER" id="PTHR44525">
    <property type="entry name" value="WD REPEAT-CONTAINING PROTEIN 27"/>
    <property type="match status" value="1"/>
</dbReference>
<evidence type="ECO:0000256" key="1">
    <source>
        <dbReference type="PROSITE-ProRule" id="PRU00221"/>
    </source>
</evidence>
<protein>
    <recommendedName>
        <fullName evidence="5">Anaphase-promoting complex subunit 4 WD40 domain-containing protein</fullName>
    </recommendedName>
</protein>
<dbReference type="InterPro" id="IPR001680">
    <property type="entry name" value="WD40_rpt"/>
</dbReference>
<evidence type="ECO:0000313" key="4">
    <source>
        <dbReference type="Proteomes" id="UP000245119"/>
    </source>
</evidence>
<dbReference type="EMBL" id="PZQS01000007">
    <property type="protein sequence ID" value="PVD27117.1"/>
    <property type="molecule type" value="Genomic_DNA"/>
</dbReference>
<dbReference type="InterPro" id="IPR036322">
    <property type="entry name" value="WD40_repeat_dom_sf"/>
</dbReference>
<gene>
    <name evidence="3" type="ORF">C0Q70_12268</name>
</gene>
<dbReference type="PROSITE" id="PS50294">
    <property type="entry name" value="WD_REPEATS_REGION"/>
    <property type="match status" value="4"/>
</dbReference>
<dbReference type="PROSITE" id="PS50082">
    <property type="entry name" value="WD_REPEATS_2"/>
    <property type="match status" value="4"/>
</dbReference>
<feature type="repeat" description="WD" evidence="1">
    <location>
        <begin position="795"/>
        <end position="828"/>
    </location>
</feature>
<name>A0A2T7P118_POMCA</name>
<sequence length="828" mass="91039">MNDKKGTLFVMDLDMSAIHTCSFPLHVNALRIEAAVWRSLVCQPLAKNTPAVWDITDVKAEPLSLIGHTKAVSALCFSHDEPVLLCSAADDYVIVWNIRKCQHDFAKQLKVTGNVVVVRPGTTTYISFSLDAEHIALCVDSVVKIASVSKAKIVAELASHQAKVTAAEFCPHYIGTLVSISDDRTFKVWNVQDVSVLYHSQIITSSPLISISMNKAEPHVAVGSAGGVVKVFDLTDGNNFRQLFQLDIGKHLAKAHRTQNQETQKKQFFPDTSAVSSHSGTSRQRTVSDTFSKRGCQFHQDRRTIGAISMASTGLVNSQQLLTVVGTLFESQVHAIQWKIPSSYDSSVAKQSVINTIHNQSPGDLFQDQLNSASSLDDALSMVAKTPLLEDSPLKIELVPKGETTRNGLSASRQSTLNKKKKPDPMNQPLTFKSSIKSSGYFQSPCRTMFKPKINNSQKSKDAERHPTGRSQFCVQEYPSDAGPPREIEEKLNVSAIPTAIRSLKFSPSGKGLACSLTNMSMLVFHIPYGQKESSIFVGHEGAVNTVHWSNCGKFLITASNDKSAIVWDRRSGEVLLQLSTFSHNFKETQSSGKSKDATAFLKEVKGAQFFYMDKFILLIVCNCLCLYKYHLDGSKDDIKRYQVKSKYKLVKQWESPSQNLTALAAVNSFYSHLALCAGSNRDVEIFDLNIGQQSHVFSDVHVKPVHSIGLNEGSTFTSQPLDAFNVFATSSIMDCIKLWDVRTKGSVMRLEGHANNAHGCGLSFSPCGTFLGSGSEDKIVYVYDLRSGTYCQRLRGHSDVVSAVAFNPGWPLMAAGSTDGKIFLYKT</sequence>
<keyword evidence="1" id="KW-0853">WD repeat</keyword>
<dbReference type="Gene3D" id="2.130.10.10">
    <property type="entry name" value="YVTN repeat-like/Quinoprotein amine dehydrogenase"/>
    <property type="match status" value="3"/>
</dbReference>
<evidence type="ECO:0000256" key="2">
    <source>
        <dbReference type="SAM" id="MobiDB-lite"/>
    </source>
</evidence>
<dbReference type="Proteomes" id="UP000245119">
    <property type="component" value="Linkage Group LG7"/>
</dbReference>
<reference evidence="3 4" key="1">
    <citation type="submission" date="2018-04" db="EMBL/GenBank/DDBJ databases">
        <title>The genome of golden apple snail Pomacea canaliculata provides insight into stress tolerance and invasive adaptation.</title>
        <authorList>
            <person name="Liu C."/>
            <person name="Liu B."/>
            <person name="Ren Y."/>
            <person name="Zhang Y."/>
            <person name="Wang H."/>
            <person name="Li S."/>
            <person name="Jiang F."/>
            <person name="Yin L."/>
            <person name="Zhang G."/>
            <person name="Qian W."/>
            <person name="Fan W."/>
        </authorList>
    </citation>
    <scope>NUCLEOTIDE SEQUENCE [LARGE SCALE GENOMIC DNA]</scope>
    <source>
        <strain evidence="3">SZHN2017</strain>
        <tissue evidence="3">Muscle</tissue>
    </source>
</reference>
<feature type="repeat" description="WD" evidence="1">
    <location>
        <begin position="157"/>
        <end position="199"/>
    </location>
</feature>
<keyword evidence="4" id="KW-1185">Reference proteome</keyword>
<feature type="region of interest" description="Disordered" evidence="2">
    <location>
        <begin position="451"/>
        <end position="471"/>
    </location>
</feature>